<dbReference type="InterPro" id="IPR027478">
    <property type="entry name" value="LdcA_N"/>
</dbReference>
<evidence type="ECO:0000256" key="5">
    <source>
        <dbReference type="ARBA" id="ARBA00022825"/>
    </source>
</evidence>
<dbReference type="Proteomes" id="UP000219612">
    <property type="component" value="Unassembled WGS sequence"/>
</dbReference>
<evidence type="ECO:0000256" key="3">
    <source>
        <dbReference type="ARBA" id="ARBA00022670"/>
    </source>
</evidence>
<keyword evidence="2 8" id="KW-0121">Carboxypeptidase</keyword>
<name>A0A285JBQ3_9ACTN</name>
<dbReference type="Pfam" id="PF17676">
    <property type="entry name" value="Peptidase_S66C"/>
    <property type="match status" value="1"/>
</dbReference>
<dbReference type="PANTHER" id="PTHR30237:SF2">
    <property type="entry name" value="MUREIN TETRAPEPTIDE CARBOXYPEPTIDASE"/>
    <property type="match status" value="1"/>
</dbReference>
<keyword evidence="9" id="KW-1185">Reference proteome</keyword>
<evidence type="ECO:0000256" key="4">
    <source>
        <dbReference type="ARBA" id="ARBA00022801"/>
    </source>
</evidence>
<dbReference type="PANTHER" id="PTHR30237">
    <property type="entry name" value="MURAMOYLTETRAPEPTIDE CARBOXYPEPTIDASE"/>
    <property type="match status" value="1"/>
</dbReference>
<dbReference type="InterPro" id="IPR040921">
    <property type="entry name" value="Peptidase_S66C"/>
</dbReference>
<dbReference type="Gene3D" id="3.40.50.10740">
    <property type="entry name" value="Class I glutamine amidotransferase-like"/>
    <property type="match status" value="1"/>
</dbReference>
<evidence type="ECO:0000259" key="7">
    <source>
        <dbReference type="Pfam" id="PF17676"/>
    </source>
</evidence>
<dbReference type="EMBL" id="OBDY01000018">
    <property type="protein sequence ID" value="SNY57672.1"/>
    <property type="molecule type" value="Genomic_DNA"/>
</dbReference>
<dbReference type="Pfam" id="PF02016">
    <property type="entry name" value="Peptidase_S66"/>
    <property type="match status" value="1"/>
</dbReference>
<dbReference type="InterPro" id="IPR003507">
    <property type="entry name" value="S66_fam"/>
</dbReference>
<dbReference type="InterPro" id="IPR029062">
    <property type="entry name" value="Class_I_gatase-like"/>
</dbReference>
<dbReference type="GO" id="GO:0008236">
    <property type="term" value="F:serine-type peptidase activity"/>
    <property type="evidence" value="ECO:0007669"/>
    <property type="project" value="UniProtKB-KW"/>
</dbReference>
<evidence type="ECO:0000256" key="1">
    <source>
        <dbReference type="ARBA" id="ARBA00010233"/>
    </source>
</evidence>
<protein>
    <submittedName>
        <fullName evidence="8">Muramoyltetrapeptide carboxypeptidase</fullName>
    </submittedName>
</protein>
<evidence type="ECO:0000259" key="6">
    <source>
        <dbReference type="Pfam" id="PF02016"/>
    </source>
</evidence>
<sequence length="270" mass="27914">MVRPPRLRAGDEVRLVAPGGPAVREDAEAARERLEGLGLRVTVGAYTFQGSETQRAEDCNRALRDPGVRALVAARGGRQEHRIVARLDFNTAAAYPKLLIAGGDGAIVHLALWERAGLAGLRGDPAGAFSVEPVTLVSDPKAPTGELTTGGRARGVLLGGDQDQVAAAAGWMLPSMSGAILLLEGDGLRAGHIDRQLTMLRNAGRLDGLRGVAVGRYTDCGPGVLDVLHDRCGALGVPLIGGLSLEDLPLGTMAELDADAGTLTVDAAVS</sequence>
<accession>A0A285JBQ3</accession>
<dbReference type="Gene3D" id="3.50.30.60">
    <property type="entry name" value="LD-carboxypeptidase A C-terminal domain-like"/>
    <property type="match status" value="1"/>
</dbReference>
<keyword evidence="5" id="KW-0720">Serine protease</keyword>
<dbReference type="AlphaFoldDB" id="A0A285JBQ3"/>
<organism evidence="8 9">
    <name type="scientific">Paractinoplanes atraurantiacus</name>
    <dbReference type="NCBI Taxonomy" id="1036182"/>
    <lineage>
        <taxon>Bacteria</taxon>
        <taxon>Bacillati</taxon>
        <taxon>Actinomycetota</taxon>
        <taxon>Actinomycetes</taxon>
        <taxon>Micromonosporales</taxon>
        <taxon>Micromonosporaceae</taxon>
        <taxon>Paractinoplanes</taxon>
    </lineage>
</organism>
<dbReference type="InterPro" id="IPR040449">
    <property type="entry name" value="Peptidase_S66_N"/>
</dbReference>
<dbReference type="GO" id="GO:0006508">
    <property type="term" value="P:proteolysis"/>
    <property type="evidence" value="ECO:0007669"/>
    <property type="project" value="UniProtKB-KW"/>
</dbReference>
<keyword evidence="3" id="KW-0645">Protease</keyword>
<evidence type="ECO:0000313" key="9">
    <source>
        <dbReference type="Proteomes" id="UP000219612"/>
    </source>
</evidence>
<gene>
    <name evidence="8" type="ORF">SAMN05421748_118154</name>
</gene>
<keyword evidence="4" id="KW-0378">Hydrolase</keyword>
<evidence type="ECO:0000256" key="2">
    <source>
        <dbReference type="ARBA" id="ARBA00022645"/>
    </source>
</evidence>
<dbReference type="GO" id="GO:0004180">
    <property type="term" value="F:carboxypeptidase activity"/>
    <property type="evidence" value="ECO:0007669"/>
    <property type="project" value="UniProtKB-KW"/>
</dbReference>
<reference evidence="9" key="1">
    <citation type="submission" date="2017-09" db="EMBL/GenBank/DDBJ databases">
        <authorList>
            <person name="Varghese N."/>
            <person name="Submissions S."/>
        </authorList>
    </citation>
    <scope>NUCLEOTIDE SEQUENCE [LARGE SCALE GENOMIC DNA]</scope>
    <source>
        <strain evidence="9">CGMCC 4.6857</strain>
    </source>
</reference>
<evidence type="ECO:0000313" key="8">
    <source>
        <dbReference type="EMBL" id="SNY57672.1"/>
    </source>
</evidence>
<proteinExistence type="inferred from homology"/>
<dbReference type="InterPro" id="IPR027461">
    <property type="entry name" value="Carboxypeptidase_A_C_sf"/>
</dbReference>
<comment type="similarity">
    <text evidence="1">Belongs to the peptidase S66 family.</text>
</comment>
<feature type="domain" description="LD-carboxypeptidase C-terminal" evidence="7">
    <location>
        <begin position="154"/>
        <end position="244"/>
    </location>
</feature>
<dbReference type="SUPFAM" id="SSF52317">
    <property type="entry name" value="Class I glutamine amidotransferase-like"/>
    <property type="match status" value="1"/>
</dbReference>
<feature type="domain" description="LD-carboxypeptidase N-terminal" evidence="6">
    <location>
        <begin position="13"/>
        <end position="122"/>
    </location>
</feature>
<dbReference type="SUPFAM" id="SSF141986">
    <property type="entry name" value="LD-carboxypeptidase A C-terminal domain-like"/>
    <property type="match status" value="1"/>
</dbReference>